<dbReference type="InterPro" id="IPR036612">
    <property type="entry name" value="KH_dom_type_1_sf"/>
</dbReference>
<dbReference type="GO" id="GO:0006364">
    <property type="term" value="P:rRNA processing"/>
    <property type="evidence" value="ECO:0007669"/>
    <property type="project" value="UniProtKB-KW"/>
</dbReference>
<dbReference type="GO" id="GO:0000175">
    <property type="term" value="F:3'-5'-RNA exonuclease activity"/>
    <property type="evidence" value="ECO:0007669"/>
    <property type="project" value="TreeGrafter"/>
</dbReference>
<evidence type="ECO:0000313" key="12">
    <source>
        <dbReference type="Proteomes" id="UP000813462"/>
    </source>
</evidence>
<evidence type="ECO:0000256" key="8">
    <source>
        <dbReference type="ARBA" id="ARBA00022884"/>
    </source>
</evidence>
<dbReference type="Pfam" id="PF03725">
    <property type="entry name" value="RNase_PH_C"/>
    <property type="match status" value="1"/>
</dbReference>
<keyword evidence="6" id="KW-0548">Nucleotidyltransferase</keyword>
<dbReference type="SUPFAM" id="SSF46915">
    <property type="entry name" value="Polynucleotide phosphorylase/guanosine pentaphosphate synthase (PNPase/GPSI), domain 3"/>
    <property type="match status" value="1"/>
</dbReference>
<dbReference type="InterPro" id="IPR015847">
    <property type="entry name" value="ExoRNase_PH_dom2"/>
</dbReference>
<dbReference type="Pfam" id="PF00575">
    <property type="entry name" value="S1"/>
    <property type="match status" value="1"/>
</dbReference>
<dbReference type="CDD" id="cd04472">
    <property type="entry name" value="S1_PNPase"/>
    <property type="match status" value="1"/>
</dbReference>
<reference evidence="11" key="1">
    <citation type="journal article" date="2021" name="Front. Plant Sci.">
        <title>Chromosome-Scale Genome Assembly for Chinese Sour Jujube and Insights Into Its Genome Evolution and Domestication Signature.</title>
        <authorList>
            <person name="Shen L.-Y."/>
            <person name="Luo H."/>
            <person name="Wang X.-L."/>
            <person name="Wang X.-M."/>
            <person name="Qiu X.-J."/>
            <person name="Liu H."/>
            <person name="Zhou S.-S."/>
            <person name="Jia K.-H."/>
            <person name="Nie S."/>
            <person name="Bao Y.-T."/>
            <person name="Zhang R.-G."/>
            <person name="Yun Q.-Z."/>
            <person name="Chai Y.-H."/>
            <person name="Lu J.-Y."/>
            <person name="Li Y."/>
            <person name="Zhao S.-W."/>
            <person name="Mao J.-F."/>
            <person name="Jia S.-G."/>
            <person name="Mao Y.-M."/>
        </authorList>
    </citation>
    <scope>NUCLEOTIDE SEQUENCE</scope>
    <source>
        <strain evidence="11">AT0</strain>
        <tissue evidence="11">Leaf</tissue>
    </source>
</reference>
<dbReference type="NCBIfam" id="NF008805">
    <property type="entry name" value="PRK11824.1"/>
    <property type="match status" value="1"/>
</dbReference>
<dbReference type="InterPro" id="IPR003029">
    <property type="entry name" value="S1_domain"/>
</dbReference>
<dbReference type="CDD" id="cd02393">
    <property type="entry name" value="KH-I_PNPase"/>
    <property type="match status" value="1"/>
</dbReference>
<dbReference type="EMBL" id="JAEACU010000004">
    <property type="protein sequence ID" value="KAH7532482.1"/>
    <property type="molecule type" value="Genomic_DNA"/>
</dbReference>
<evidence type="ECO:0000256" key="1">
    <source>
        <dbReference type="ARBA" id="ARBA00007404"/>
    </source>
</evidence>
<evidence type="ECO:0000256" key="9">
    <source>
        <dbReference type="SAM" id="MobiDB-lite"/>
    </source>
</evidence>
<dbReference type="GO" id="GO:0005739">
    <property type="term" value="C:mitochondrion"/>
    <property type="evidence" value="ECO:0007669"/>
    <property type="project" value="TreeGrafter"/>
</dbReference>
<dbReference type="InterPro" id="IPR036456">
    <property type="entry name" value="PNPase_PH_RNA-bd_sf"/>
</dbReference>
<dbReference type="GO" id="GO:0000965">
    <property type="term" value="P:mitochondrial RNA 3'-end processing"/>
    <property type="evidence" value="ECO:0007669"/>
    <property type="project" value="TreeGrafter"/>
</dbReference>
<dbReference type="Proteomes" id="UP000813462">
    <property type="component" value="Unassembled WGS sequence"/>
</dbReference>
<keyword evidence="5" id="KW-0819">tRNA processing</keyword>
<evidence type="ECO:0000313" key="11">
    <source>
        <dbReference type="EMBL" id="KAH7532482.1"/>
    </source>
</evidence>
<keyword evidence="7" id="KW-0378">Hydrolase</keyword>
<dbReference type="EC" id="2.7.7.8" evidence="2"/>
<organism evidence="11 12">
    <name type="scientific">Ziziphus jujuba var. spinosa</name>
    <dbReference type="NCBI Taxonomy" id="714518"/>
    <lineage>
        <taxon>Eukaryota</taxon>
        <taxon>Viridiplantae</taxon>
        <taxon>Streptophyta</taxon>
        <taxon>Embryophyta</taxon>
        <taxon>Tracheophyta</taxon>
        <taxon>Spermatophyta</taxon>
        <taxon>Magnoliopsida</taxon>
        <taxon>eudicotyledons</taxon>
        <taxon>Gunneridae</taxon>
        <taxon>Pentapetalae</taxon>
        <taxon>rosids</taxon>
        <taxon>fabids</taxon>
        <taxon>Rosales</taxon>
        <taxon>Rhamnaceae</taxon>
        <taxon>Paliureae</taxon>
        <taxon>Ziziphus</taxon>
    </lineage>
</organism>
<dbReference type="SMART" id="SM00316">
    <property type="entry name" value="S1"/>
    <property type="match status" value="2"/>
</dbReference>
<dbReference type="GO" id="GO:0000958">
    <property type="term" value="P:mitochondrial mRNA catabolic process"/>
    <property type="evidence" value="ECO:0007669"/>
    <property type="project" value="TreeGrafter"/>
</dbReference>
<gene>
    <name evidence="11" type="ORF">FEM48_Zijuj04G0024600</name>
</gene>
<keyword evidence="4" id="KW-0808">Transferase</keyword>
<dbReference type="SUPFAM" id="SSF55666">
    <property type="entry name" value="Ribonuclease PH domain 2-like"/>
    <property type="match status" value="2"/>
</dbReference>
<keyword evidence="7" id="KW-0540">Nuclease</keyword>
<evidence type="ECO:0000256" key="6">
    <source>
        <dbReference type="ARBA" id="ARBA00022695"/>
    </source>
</evidence>
<dbReference type="SUPFAM" id="SSF50249">
    <property type="entry name" value="Nucleic acid-binding proteins"/>
    <property type="match status" value="2"/>
</dbReference>
<evidence type="ECO:0000256" key="2">
    <source>
        <dbReference type="ARBA" id="ARBA00012416"/>
    </source>
</evidence>
<dbReference type="InterPro" id="IPR012162">
    <property type="entry name" value="PNPase"/>
</dbReference>
<keyword evidence="7" id="KW-0269">Exonuclease</keyword>
<dbReference type="InterPro" id="IPR027408">
    <property type="entry name" value="PNPase/RNase_PH_dom_sf"/>
</dbReference>
<dbReference type="InterPro" id="IPR001247">
    <property type="entry name" value="ExoRNase_PH_dom1"/>
</dbReference>
<dbReference type="GO" id="GO:0005829">
    <property type="term" value="C:cytosol"/>
    <property type="evidence" value="ECO:0007669"/>
    <property type="project" value="TreeGrafter"/>
</dbReference>
<keyword evidence="8" id="KW-0694">RNA-binding</keyword>
<dbReference type="PANTHER" id="PTHR11252">
    <property type="entry name" value="POLYRIBONUCLEOTIDE NUCLEOTIDYLTRANSFERASE"/>
    <property type="match status" value="1"/>
</dbReference>
<dbReference type="InterPro" id="IPR020568">
    <property type="entry name" value="Ribosomal_Su5_D2-typ_SF"/>
</dbReference>
<evidence type="ECO:0000259" key="10">
    <source>
        <dbReference type="PROSITE" id="PS50126"/>
    </source>
</evidence>
<name>A0A978VHB3_ZIZJJ</name>
<keyword evidence="3" id="KW-0698">rRNA processing</keyword>
<dbReference type="GO" id="GO:0009570">
    <property type="term" value="C:chloroplast stroma"/>
    <property type="evidence" value="ECO:0007669"/>
    <property type="project" value="TreeGrafter"/>
</dbReference>
<sequence>MASSMGSRVNPLLNTLPHYLTWRALGFRTICSGRLGFAPQSEQQLVSESPVAGTKVLETFREEFEIGSRLITLETGKIARFANGAVVLGMEETKVLSTVASAKGDAARDFLPLTVDYQEKQFAQGTIPHTFMRREGAPKERELLCGRLIDRPIRPLFPAGFFHEVQVMASVLSSDGKQDPDVMATNATSAALMLSDIPWGGPIGMIRIGRISGRFIVNPTMDELSLSDLNLVYACTKDKTLMIDVQAREISEKDLEAGLRLAHPEAVKYLEPQMRLAAKVGKHKKEYKLSMVSDRTIEKVHKLAAAPIETVFTDPTYGKFERGEALDKIAQDVKRELEEECDEESLKVLSKAVDTVRKEVVRKRIIREGLRVDGRRLDEVRPLYCEAGNLPMLHGSSLFSRGDTQVLCTVTLGAPGEAQRLESLVGPSIKRFMLHYSFPPFCINEVGKRAGLNRREVGHGTLAEKALLGVLPPEDDFPYTVRVNSEVMASDGSTSMATVCGVNGGTQNEACVGRRVEAVLACSFKSAFVIPKESVAASWFPLAENSMFSSIGSMALMDAGIPLREHVAGVSVGLVTEVDPLTGTIKDYRILTDILGLEDHLGDMDFKIAGTRKGVTAIQLDIKPAGIPLDIICESLEPALRGRIQILDHMEREINAPRTRDDGSSPQLATLKYSNDALRRLLGPLGALKRKIEEETGARISVSDGTLTILAKTQPVMDKVLEKIDFILGREIEIGGIYKGVVTSIKEYGAFVEFNGGQQGLLHISELSHEPVTRVSDVLSVGQQLSLMCIGQDVRGNIKLSLKATVSQRQSETNDVVEGSAPSMKEAPKYWASAENVVNEQEGGNATSEELSVKNYEVGRAKPSTSSIPSILIRSAAECEEEEKSAGLIQHSRSTSLGSGDSKADHKSKTLSQKSQKFLDTEVEDHVTAKSLKLGTKVTAKVYQIRARGLVLDLGGGLRGMYRFEKNGKKDYEIGDELRVECSSFTSKGIPVMSSLMDDE</sequence>
<dbReference type="SUPFAM" id="SSF54211">
    <property type="entry name" value="Ribosomal protein S5 domain 2-like"/>
    <property type="match status" value="2"/>
</dbReference>
<feature type="domain" description="S1 motif" evidence="10">
    <location>
        <begin position="735"/>
        <end position="803"/>
    </location>
</feature>
<dbReference type="InterPro" id="IPR036345">
    <property type="entry name" value="ExoRNase_PH_dom2_sf"/>
</dbReference>
<comment type="similarity">
    <text evidence="1">Belongs to the polyribonucleotide nucleotidyltransferase family.</text>
</comment>
<dbReference type="Pfam" id="PF03726">
    <property type="entry name" value="PNPase"/>
    <property type="match status" value="1"/>
</dbReference>
<protein>
    <recommendedName>
        <fullName evidence="2">polyribonucleotide nucleotidyltransferase</fullName>
        <ecNumber evidence="2">2.7.7.8</ecNumber>
    </recommendedName>
</protein>
<dbReference type="InterPro" id="IPR015848">
    <property type="entry name" value="PNPase_PH_RNA-bd_bac/org-type"/>
</dbReference>
<dbReference type="CDD" id="cd11364">
    <property type="entry name" value="RNase_PH_PNPase_2"/>
    <property type="match status" value="1"/>
</dbReference>
<dbReference type="FunFam" id="3.30.230.70:FF:000001">
    <property type="entry name" value="Polyribonucleotide nucleotidyltransferase"/>
    <property type="match status" value="1"/>
</dbReference>
<dbReference type="SUPFAM" id="SSF54791">
    <property type="entry name" value="Eukaryotic type KH-domain (KH-domain type I)"/>
    <property type="match status" value="1"/>
</dbReference>
<feature type="region of interest" description="Disordered" evidence="9">
    <location>
        <begin position="883"/>
        <end position="913"/>
    </location>
</feature>
<accession>A0A978VHB3</accession>
<proteinExistence type="inferred from homology"/>
<dbReference type="GO" id="GO:0003723">
    <property type="term" value="F:RNA binding"/>
    <property type="evidence" value="ECO:0007669"/>
    <property type="project" value="UniProtKB-KW"/>
</dbReference>
<evidence type="ECO:0000256" key="7">
    <source>
        <dbReference type="ARBA" id="ARBA00022839"/>
    </source>
</evidence>
<dbReference type="Gene3D" id="2.40.50.140">
    <property type="entry name" value="Nucleic acid-binding proteins"/>
    <property type="match status" value="1"/>
</dbReference>
<dbReference type="GO" id="GO:0004654">
    <property type="term" value="F:polyribonucleotide nucleotidyltransferase activity"/>
    <property type="evidence" value="ECO:0007669"/>
    <property type="project" value="UniProtKB-EC"/>
</dbReference>
<evidence type="ECO:0000256" key="5">
    <source>
        <dbReference type="ARBA" id="ARBA00022694"/>
    </source>
</evidence>
<dbReference type="Gene3D" id="3.30.1370.10">
    <property type="entry name" value="K Homology domain, type 1"/>
    <property type="match status" value="1"/>
</dbReference>
<dbReference type="CDD" id="cd11363">
    <property type="entry name" value="RNase_PH_PNPase_1"/>
    <property type="match status" value="1"/>
</dbReference>
<dbReference type="PROSITE" id="PS50126">
    <property type="entry name" value="S1"/>
    <property type="match status" value="1"/>
</dbReference>
<dbReference type="Gene3D" id="3.30.230.70">
    <property type="entry name" value="GHMP Kinase, N-terminal domain"/>
    <property type="match status" value="3"/>
</dbReference>
<dbReference type="FunFam" id="2.40.50.140:FF:000189">
    <property type="entry name" value="Polyribonucleotide nucleotidyltransferase, putative"/>
    <property type="match status" value="1"/>
</dbReference>
<dbReference type="Pfam" id="PF01138">
    <property type="entry name" value="RNase_PH"/>
    <property type="match status" value="2"/>
</dbReference>
<dbReference type="AlphaFoldDB" id="A0A978VHB3"/>
<dbReference type="FunFam" id="3.30.1370.10:FF:000001">
    <property type="entry name" value="Polyribonucleotide nucleotidyltransferase"/>
    <property type="match status" value="1"/>
</dbReference>
<dbReference type="PANTHER" id="PTHR11252:SF16">
    <property type="entry name" value="POLYRIBONUCLEOTIDE NUCLEOTIDYLTRANSFERASE 2, MITOCHONDRIAL"/>
    <property type="match status" value="1"/>
</dbReference>
<dbReference type="InterPro" id="IPR012340">
    <property type="entry name" value="NA-bd_OB-fold"/>
</dbReference>
<evidence type="ECO:0000256" key="3">
    <source>
        <dbReference type="ARBA" id="ARBA00022552"/>
    </source>
</evidence>
<evidence type="ECO:0000256" key="4">
    <source>
        <dbReference type="ARBA" id="ARBA00022679"/>
    </source>
</evidence>
<dbReference type="GO" id="GO:0008033">
    <property type="term" value="P:tRNA processing"/>
    <property type="evidence" value="ECO:0007669"/>
    <property type="project" value="UniProtKB-KW"/>
</dbReference>
<comment type="caution">
    <text evidence="11">The sequence shown here is derived from an EMBL/GenBank/DDBJ whole genome shotgun (WGS) entry which is preliminary data.</text>
</comment>